<dbReference type="Pfam" id="PF00823">
    <property type="entry name" value="PPE"/>
    <property type="match status" value="1"/>
</dbReference>
<dbReference type="STRING" id="1449976.KALB_248"/>
<proteinExistence type="inferred from homology"/>
<evidence type="ECO:0000313" key="4">
    <source>
        <dbReference type="EMBL" id="AHH93625.1"/>
    </source>
</evidence>
<dbReference type="InterPro" id="IPR000030">
    <property type="entry name" value="PPE_dom"/>
</dbReference>
<gene>
    <name evidence="4" type="ORF">KALB_248</name>
</gene>
<dbReference type="Proteomes" id="UP000019225">
    <property type="component" value="Chromosome"/>
</dbReference>
<dbReference type="EMBL" id="CP007155">
    <property type="protein sequence ID" value="AHH93625.1"/>
    <property type="molecule type" value="Genomic_DNA"/>
</dbReference>
<reference evidence="4 5" key="1">
    <citation type="journal article" date="2014" name="BMC Genomics">
        <title>Complete genome sequence of producer of the glycopeptide antibiotic Aculeximycin Kutzneria albida DSM 43870T, a representative of minor genus of Pseudonocardiaceae.</title>
        <authorList>
            <person name="Rebets Y."/>
            <person name="Tokovenko B."/>
            <person name="Lushchyk I."/>
            <person name="Ruckert C."/>
            <person name="Zaburannyi N."/>
            <person name="Bechthold A."/>
            <person name="Kalinowski J."/>
            <person name="Luzhetskyy A."/>
        </authorList>
    </citation>
    <scope>NUCLEOTIDE SEQUENCE [LARGE SCALE GENOMIC DNA]</scope>
    <source>
        <strain evidence="4">DSM 43870</strain>
    </source>
</reference>
<feature type="region of interest" description="Disordered" evidence="2">
    <location>
        <begin position="379"/>
        <end position="404"/>
    </location>
</feature>
<dbReference type="eggNOG" id="COG5651">
    <property type="taxonomic scope" value="Bacteria"/>
</dbReference>
<dbReference type="SUPFAM" id="SSF140459">
    <property type="entry name" value="PE/PPE dimer-like"/>
    <property type="match status" value="1"/>
</dbReference>
<feature type="compositionally biased region" description="Gly residues" evidence="2">
    <location>
        <begin position="380"/>
        <end position="391"/>
    </location>
</feature>
<evidence type="ECO:0000256" key="1">
    <source>
        <dbReference type="ARBA" id="ARBA00010652"/>
    </source>
</evidence>
<name>W5VYX4_9PSEU</name>
<feature type="compositionally biased region" description="Basic and acidic residues" evidence="2">
    <location>
        <begin position="394"/>
        <end position="403"/>
    </location>
</feature>
<feature type="compositionally biased region" description="Gly residues" evidence="2">
    <location>
        <begin position="182"/>
        <end position="215"/>
    </location>
</feature>
<sequence length="430" mass="40572">MAGVHYSPMCGIPAGSVYDQFHGDGVPGAGKVTEQAGIFGKLAGEYSQHQQAFTTALAGIRSSYSGSAAGQMQSAFEPLVKSMGDGHDMCTQSAQMLNTQAAHFTSAQSKIVKEVEVRPEPWYEPVAFWNTDHDDDVEKNNQIKAANNKALLDYGNSTGANAGSPPQFANTDQYSAGPITVDGGGGPVDPHYKGGGNPNGGTLGGGGYGTGGGSHSAGSQGQGSTIPGGLPGGVPGGMPVGEAGNGLQTVPPWDNSTGTQGAGGYPGGTGGSGYPGGTGGYPGGGYGDPSAAGMGGFGPAGGFGGAGGYGAGGGAGGAGGAGGGRFGGAGGYGAGGGAGGSGAGGTKGAGGMAGAGAAAEAEAARGGMGAGARGAAGAAGAPGMGAGAQGRGGKKQDDGEHKSAAYLVNEDNANDIVGDLPPTVPPVIGG</sequence>
<dbReference type="KEGG" id="kal:KALB_248"/>
<dbReference type="Gene3D" id="1.20.1260.20">
    <property type="entry name" value="PPE superfamily"/>
    <property type="match status" value="1"/>
</dbReference>
<dbReference type="AlphaFoldDB" id="W5VYX4"/>
<evidence type="ECO:0000313" key="5">
    <source>
        <dbReference type="Proteomes" id="UP000019225"/>
    </source>
</evidence>
<feature type="domain" description="PPE" evidence="3">
    <location>
        <begin position="27"/>
        <end position="117"/>
    </location>
</feature>
<feature type="compositionally biased region" description="Gly residues" evidence="2">
    <location>
        <begin position="229"/>
        <end position="239"/>
    </location>
</feature>
<evidence type="ECO:0000256" key="2">
    <source>
        <dbReference type="SAM" id="MobiDB-lite"/>
    </source>
</evidence>
<dbReference type="HOGENOM" id="CLU_637410_0_0_11"/>
<keyword evidence="5" id="KW-1185">Reference proteome</keyword>
<comment type="similarity">
    <text evidence="1">Belongs to the mycobacterial PPE family.</text>
</comment>
<feature type="compositionally biased region" description="Gly residues" evidence="2">
    <location>
        <begin position="260"/>
        <end position="270"/>
    </location>
</feature>
<protein>
    <recommendedName>
        <fullName evidence="3">PPE domain-containing protein</fullName>
    </recommendedName>
</protein>
<feature type="compositionally biased region" description="Low complexity" evidence="2">
    <location>
        <begin position="216"/>
        <end position="228"/>
    </location>
</feature>
<evidence type="ECO:0000259" key="3">
    <source>
        <dbReference type="Pfam" id="PF00823"/>
    </source>
</evidence>
<feature type="region of interest" description="Disordered" evidence="2">
    <location>
        <begin position="182"/>
        <end position="270"/>
    </location>
</feature>
<accession>W5VYX4</accession>
<organism evidence="4 5">
    <name type="scientific">Kutzneria albida DSM 43870</name>
    <dbReference type="NCBI Taxonomy" id="1449976"/>
    <lineage>
        <taxon>Bacteria</taxon>
        <taxon>Bacillati</taxon>
        <taxon>Actinomycetota</taxon>
        <taxon>Actinomycetes</taxon>
        <taxon>Pseudonocardiales</taxon>
        <taxon>Pseudonocardiaceae</taxon>
        <taxon>Kutzneria</taxon>
    </lineage>
</organism>
<dbReference type="InterPro" id="IPR038332">
    <property type="entry name" value="PPE_sf"/>
</dbReference>